<dbReference type="InterPro" id="IPR058240">
    <property type="entry name" value="rSAM_sf"/>
</dbReference>
<dbReference type="Gene3D" id="3.20.20.70">
    <property type="entry name" value="Aldolase class I"/>
    <property type="match status" value="1"/>
</dbReference>
<dbReference type="SUPFAM" id="SSF102114">
    <property type="entry name" value="Radical SAM enzymes"/>
    <property type="match status" value="1"/>
</dbReference>
<dbReference type="OMA" id="CEFIMEA"/>
<gene>
    <name evidence="1" type="ORF">THAOC_02002</name>
</gene>
<dbReference type="InterPro" id="IPR013785">
    <property type="entry name" value="Aldolase_TIM"/>
</dbReference>
<dbReference type="EMBL" id="AGNL01002412">
    <property type="protein sequence ID" value="EJK76247.1"/>
    <property type="molecule type" value="Genomic_DNA"/>
</dbReference>
<reference evidence="1 2" key="1">
    <citation type="journal article" date="2012" name="Genome Biol.">
        <title>Genome and low-iron response of an oceanic diatom adapted to chronic iron limitation.</title>
        <authorList>
            <person name="Lommer M."/>
            <person name="Specht M."/>
            <person name="Roy A.S."/>
            <person name="Kraemer L."/>
            <person name="Andreson R."/>
            <person name="Gutowska M.A."/>
            <person name="Wolf J."/>
            <person name="Bergner S.V."/>
            <person name="Schilhabel M.B."/>
            <person name="Klostermeier U.C."/>
            <person name="Beiko R.G."/>
            <person name="Rosenstiel P."/>
            <person name="Hippler M."/>
            <person name="Laroche J."/>
        </authorList>
    </citation>
    <scope>NUCLEOTIDE SEQUENCE [LARGE SCALE GENOMIC DNA]</scope>
    <source>
        <strain evidence="1 2">CCMP1005</strain>
    </source>
</reference>
<dbReference type="OrthoDB" id="44328at2759"/>
<protein>
    <submittedName>
        <fullName evidence="1">Uncharacterized protein</fullName>
    </submittedName>
</protein>
<dbReference type="eggNOG" id="ENOG502SGDK">
    <property type="taxonomic scope" value="Eukaryota"/>
</dbReference>
<keyword evidence="2" id="KW-1185">Reference proteome</keyword>
<comment type="caution">
    <text evidence="1">The sequence shown here is derived from an EMBL/GenBank/DDBJ whole genome shotgun (WGS) entry which is preliminary data.</text>
</comment>
<proteinExistence type="predicted"/>
<accession>K0TQL3</accession>
<evidence type="ECO:0000313" key="1">
    <source>
        <dbReference type="EMBL" id="EJK76247.1"/>
    </source>
</evidence>
<organism evidence="1 2">
    <name type="scientific">Thalassiosira oceanica</name>
    <name type="common">Marine diatom</name>
    <dbReference type="NCBI Taxonomy" id="159749"/>
    <lineage>
        <taxon>Eukaryota</taxon>
        <taxon>Sar</taxon>
        <taxon>Stramenopiles</taxon>
        <taxon>Ochrophyta</taxon>
        <taxon>Bacillariophyta</taxon>
        <taxon>Coscinodiscophyceae</taxon>
        <taxon>Thalassiosirophycidae</taxon>
        <taxon>Thalassiosirales</taxon>
        <taxon>Thalassiosiraceae</taxon>
        <taxon>Thalassiosira</taxon>
    </lineage>
</organism>
<dbReference type="AlphaFoldDB" id="K0TQL3"/>
<sequence length="359" mass="39886">MMMVQKFTYTLGRSLYVPVTSRCNSVPLPYTRGPNFTLPRDIAETLLRFRETEQPGSVPPEMLEAWLGGGDDDDEEKVRIPPYTQVLVNCLYPHQTDDLLRTVQDQKRNRELMASVSAEAVPDPLQPSIASLIDEVESMIDEGNNSARGGGGRAFDSVVIAGEGEPTLRMDACLALARRVSTMDDPLPVRLITNGLVYSIPNFGYSPFNAERNGILPLHRHTVLKDMLEAGITEISVALNTANRHEYDVMMEPCCHTGGGRIGADADDPGLLHDGSHSKVDTHPGTAHDIVCEFIMEAKKIFPKVEITGVDRPGIDKKETTRLARLLSSVNPDKNKRGLQVNIMRWRRYFPEEGHRVNV</sequence>
<name>K0TQL3_THAOC</name>
<dbReference type="Proteomes" id="UP000266841">
    <property type="component" value="Unassembled WGS sequence"/>
</dbReference>
<evidence type="ECO:0000313" key="2">
    <source>
        <dbReference type="Proteomes" id="UP000266841"/>
    </source>
</evidence>